<name>A0A0E3B9J0_9BURK</name>
<dbReference type="PANTHER" id="PTHR30204">
    <property type="entry name" value="REDOX-CYCLING DRUG-SENSING TRANSCRIPTIONAL ACTIVATOR SOXR"/>
    <property type="match status" value="1"/>
</dbReference>
<dbReference type="Pfam" id="PF13411">
    <property type="entry name" value="MerR_1"/>
    <property type="match status" value="1"/>
</dbReference>
<gene>
    <name evidence="7" type="ORF">P245_22260</name>
</gene>
<dbReference type="EMBL" id="AWTN01000116">
    <property type="protein sequence ID" value="KGG85991.1"/>
    <property type="molecule type" value="Genomic_DNA"/>
</dbReference>
<keyword evidence="2" id="KW-0805">Transcription regulation</keyword>
<organism evidence="7 8">
    <name type="scientific">Comamonas thiooxydans</name>
    <dbReference type="NCBI Taxonomy" id="363952"/>
    <lineage>
        <taxon>Bacteria</taxon>
        <taxon>Pseudomonadati</taxon>
        <taxon>Pseudomonadota</taxon>
        <taxon>Betaproteobacteria</taxon>
        <taxon>Burkholderiales</taxon>
        <taxon>Comamonadaceae</taxon>
        <taxon>Comamonas</taxon>
    </lineage>
</organism>
<dbReference type="GO" id="GO:0003677">
    <property type="term" value="F:DNA binding"/>
    <property type="evidence" value="ECO:0007669"/>
    <property type="project" value="UniProtKB-KW"/>
</dbReference>
<evidence type="ECO:0000259" key="6">
    <source>
        <dbReference type="PROSITE" id="PS50937"/>
    </source>
</evidence>
<evidence type="ECO:0000256" key="2">
    <source>
        <dbReference type="ARBA" id="ARBA00023015"/>
    </source>
</evidence>
<dbReference type="Proteomes" id="UP000029567">
    <property type="component" value="Unassembled WGS sequence"/>
</dbReference>
<evidence type="ECO:0000313" key="7">
    <source>
        <dbReference type="EMBL" id="KGG85991.1"/>
    </source>
</evidence>
<dbReference type="PROSITE" id="PS00552">
    <property type="entry name" value="HTH_MERR_1"/>
    <property type="match status" value="1"/>
</dbReference>
<dbReference type="RefSeq" id="WP_034382403.1">
    <property type="nucleotide sequence ID" value="NZ_AWTN01000116.1"/>
</dbReference>
<dbReference type="InterPro" id="IPR047057">
    <property type="entry name" value="MerR_fam"/>
</dbReference>
<dbReference type="InterPro" id="IPR000551">
    <property type="entry name" value="MerR-type_HTH_dom"/>
</dbReference>
<proteinExistence type="predicted"/>
<accession>A0A0E3B9J0</accession>
<evidence type="ECO:0000256" key="1">
    <source>
        <dbReference type="ARBA" id="ARBA00022491"/>
    </source>
</evidence>
<evidence type="ECO:0000313" key="8">
    <source>
        <dbReference type="Proteomes" id="UP000029567"/>
    </source>
</evidence>
<dbReference type="PANTHER" id="PTHR30204:SF69">
    <property type="entry name" value="MERR-FAMILY TRANSCRIPTIONAL REGULATOR"/>
    <property type="match status" value="1"/>
</dbReference>
<dbReference type="AlphaFoldDB" id="A0A0E3B9J0"/>
<sequence length="145" mass="16166">MQISELASLSGVSVHAIRHYESLGLIAASRRPSGYREFDDSVIRELRFIAMSRQCGFSLAQIAEVLPAYRCKSLTASEIVCRLEERIAEIDAEIAKRNALRQHLVSHVEWFRLREQRPASKPGFPRVSARGGNDAGPSGRRGCKS</sequence>
<keyword evidence="4" id="KW-0804">Transcription</keyword>
<dbReference type="Gene3D" id="1.10.1660.10">
    <property type="match status" value="1"/>
</dbReference>
<feature type="region of interest" description="Disordered" evidence="5">
    <location>
        <begin position="118"/>
        <end position="145"/>
    </location>
</feature>
<evidence type="ECO:0000256" key="5">
    <source>
        <dbReference type="SAM" id="MobiDB-lite"/>
    </source>
</evidence>
<comment type="caution">
    <text evidence="7">The sequence shown here is derived from an EMBL/GenBank/DDBJ whole genome shotgun (WGS) entry which is preliminary data.</text>
</comment>
<reference evidence="7 8" key="1">
    <citation type="submission" date="2013-09" db="EMBL/GenBank/DDBJ databases">
        <title>High correlation between genotypes and phenotypes of environmental bacteria Comamonas testosteroni strains.</title>
        <authorList>
            <person name="Liu L."/>
            <person name="Zhu W."/>
            <person name="Xia X."/>
            <person name="Xu B."/>
            <person name="Luo M."/>
            <person name="Wang G."/>
        </authorList>
    </citation>
    <scope>NUCLEOTIDE SEQUENCE [LARGE SCALE GENOMIC DNA]</scope>
    <source>
        <strain evidence="7 8">JL14</strain>
    </source>
</reference>
<protein>
    <submittedName>
        <fullName evidence="7">MerR family transcriptional regulator</fullName>
    </submittedName>
</protein>
<evidence type="ECO:0000256" key="4">
    <source>
        <dbReference type="ARBA" id="ARBA00023163"/>
    </source>
</evidence>
<keyword evidence="3" id="KW-0238">DNA-binding</keyword>
<dbReference type="SMART" id="SM00422">
    <property type="entry name" value="HTH_MERR"/>
    <property type="match status" value="1"/>
</dbReference>
<dbReference type="InterPro" id="IPR009061">
    <property type="entry name" value="DNA-bd_dom_put_sf"/>
</dbReference>
<evidence type="ECO:0000256" key="3">
    <source>
        <dbReference type="ARBA" id="ARBA00023125"/>
    </source>
</evidence>
<keyword evidence="1" id="KW-0678">Repressor</keyword>
<dbReference type="PRINTS" id="PR00040">
    <property type="entry name" value="HTHMERR"/>
</dbReference>
<dbReference type="GO" id="GO:0003700">
    <property type="term" value="F:DNA-binding transcription factor activity"/>
    <property type="evidence" value="ECO:0007669"/>
    <property type="project" value="InterPro"/>
</dbReference>
<dbReference type="PROSITE" id="PS50937">
    <property type="entry name" value="HTH_MERR_2"/>
    <property type="match status" value="1"/>
</dbReference>
<feature type="domain" description="HTH merR-type" evidence="6">
    <location>
        <begin position="1"/>
        <end position="68"/>
    </location>
</feature>
<dbReference type="SUPFAM" id="SSF46955">
    <property type="entry name" value="Putative DNA-binding domain"/>
    <property type="match status" value="1"/>
</dbReference>